<dbReference type="Proteomes" id="UP001280897">
    <property type="component" value="Unassembled WGS sequence"/>
</dbReference>
<reference evidence="2" key="1">
    <citation type="journal article" date="2023" name="PeerJ">
        <title>Selection and evaluation of lactic acid bacteria from chicken feces in Thailand as potential probiotics.</title>
        <authorList>
            <person name="Khurajog B."/>
            <person name="Disastra Y."/>
            <person name="Lawwyne L.D."/>
            <person name="Sirichokchatchawan W."/>
            <person name="Niyomtham W."/>
            <person name="Yindee J."/>
            <person name="Hampson D.J."/>
            <person name="Prapasarakul N."/>
        </authorList>
    </citation>
    <scope>NUCLEOTIDE SEQUENCE</scope>
    <source>
        <strain evidence="3">BF14</strain>
        <strain evidence="2">BF9</strain>
    </source>
</reference>
<name>A0AAP3U0P1_PEDAC</name>
<dbReference type="InterPro" id="IPR052963">
    <property type="entry name" value="Pantetheine_PDE"/>
</dbReference>
<dbReference type="InterPro" id="IPR022302">
    <property type="entry name" value="Phosphoesterase_putative"/>
</dbReference>
<dbReference type="EMBL" id="JAWJAX010000005">
    <property type="protein sequence ID" value="MDV2911203.1"/>
    <property type="molecule type" value="Genomic_DNA"/>
</dbReference>
<evidence type="ECO:0000259" key="1">
    <source>
        <dbReference type="Pfam" id="PF00149"/>
    </source>
</evidence>
<gene>
    <name evidence="2" type="ORF">R0G89_08310</name>
    <name evidence="3" type="ORF">R0H03_04900</name>
</gene>
<dbReference type="InterPro" id="IPR004843">
    <property type="entry name" value="Calcineurin-like_PHP"/>
</dbReference>
<dbReference type="Proteomes" id="UP001280415">
    <property type="component" value="Unassembled WGS sequence"/>
</dbReference>
<dbReference type="NCBIfam" id="TIGR03729">
    <property type="entry name" value="acc_ester"/>
    <property type="match status" value="1"/>
</dbReference>
<evidence type="ECO:0000313" key="4">
    <source>
        <dbReference type="Proteomes" id="UP001280897"/>
    </source>
</evidence>
<dbReference type="InterPro" id="IPR029052">
    <property type="entry name" value="Metallo-depent_PP-like"/>
</dbReference>
<dbReference type="AlphaFoldDB" id="A0AAP3U0P1"/>
<evidence type="ECO:0000313" key="3">
    <source>
        <dbReference type="EMBL" id="MDV2911203.1"/>
    </source>
</evidence>
<dbReference type="RefSeq" id="WP_008842416.1">
    <property type="nucleotide sequence ID" value="NZ_CAKMBA010000004.1"/>
</dbReference>
<dbReference type="PANTHER" id="PTHR36492">
    <property type="match status" value="1"/>
</dbReference>
<proteinExistence type="predicted"/>
<comment type="caution">
    <text evidence="2">The sequence shown here is derived from an EMBL/GenBank/DDBJ whole genome shotgun (WGS) entry which is preliminary data.</text>
</comment>
<feature type="domain" description="Calcineurin-like phosphoesterase" evidence="1">
    <location>
        <begin position="2"/>
        <end position="219"/>
    </location>
</feature>
<dbReference type="EMBL" id="JAWJAV010000004">
    <property type="protein sequence ID" value="MDV2621729.1"/>
    <property type="molecule type" value="Genomic_DNA"/>
</dbReference>
<dbReference type="GeneID" id="57366536"/>
<accession>A0AAP3U0P1</accession>
<organism evidence="2 4">
    <name type="scientific">Pediococcus acidilactici</name>
    <dbReference type="NCBI Taxonomy" id="1254"/>
    <lineage>
        <taxon>Bacteria</taxon>
        <taxon>Bacillati</taxon>
        <taxon>Bacillota</taxon>
        <taxon>Bacilli</taxon>
        <taxon>Lactobacillales</taxon>
        <taxon>Lactobacillaceae</taxon>
        <taxon>Pediococcus</taxon>
        <taxon>Pediococcus acidilactici group</taxon>
    </lineage>
</organism>
<dbReference type="GO" id="GO:0016787">
    <property type="term" value="F:hydrolase activity"/>
    <property type="evidence" value="ECO:0007669"/>
    <property type="project" value="InterPro"/>
</dbReference>
<sequence>MTSDNHLDINKVDIEQTLATQAQYLKDNHVGIYLIAGDLFNKFNRSKEYVEKLQRRLPRTKVFFIAGNHDMLNDIDYAGLEKLQHPQYLHNQFYDVPGTKWRIIGNNGWYDYSFADNVDKTPEQFWRWKKTFWVDTAIEQPISDIERMDRVLQQTERQLQAAQSKSVLFMTHFAVRHEYIRYTDDYRFWNMANGMMGSRRMEKLLAKYQPKIILSGHLHFHYKPLATAGGIYYNNSVGYHKRRINEWNSDNFITEWTQRLLIIDLE</sequence>
<protein>
    <submittedName>
        <fullName evidence="2">Metallophosphoesterase</fullName>
    </submittedName>
</protein>
<reference evidence="2" key="2">
    <citation type="submission" date="2023-10" db="EMBL/GenBank/DDBJ databases">
        <authorList>
            <person name="Khurajog B."/>
        </authorList>
    </citation>
    <scope>NUCLEOTIDE SEQUENCE</scope>
    <source>
        <strain evidence="3">BF14</strain>
        <strain evidence="2">BF9</strain>
    </source>
</reference>
<dbReference type="Pfam" id="PF00149">
    <property type="entry name" value="Metallophos"/>
    <property type="match status" value="1"/>
</dbReference>
<evidence type="ECO:0000313" key="2">
    <source>
        <dbReference type="EMBL" id="MDV2621729.1"/>
    </source>
</evidence>
<dbReference type="Gene3D" id="3.60.21.10">
    <property type="match status" value="1"/>
</dbReference>
<dbReference type="CDD" id="cd00838">
    <property type="entry name" value="MPP_superfamily"/>
    <property type="match status" value="1"/>
</dbReference>
<dbReference type="KEGG" id="paci:A4V11_05080"/>
<dbReference type="SUPFAM" id="SSF56300">
    <property type="entry name" value="Metallo-dependent phosphatases"/>
    <property type="match status" value="1"/>
</dbReference>
<dbReference type="PANTHER" id="PTHR36492:SF2">
    <property type="entry name" value="[ACYL-CARRIER-PROTEIN] PHOSPHODIESTERASE PPTH"/>
    <property type="match status" value="1"/>
</dbReference>